<protein>
    <submittedName>
        <fullName evidence="2">Uncharacterized protein</fullName>
    </submittedName>
</protein>
<keyword evidence="1" id="KW-0472">Membrane</keyword>
<accession>A0A285NAF1</accession>
<keyword evidence="1" id="KW-1133">Transmembrane helix</keyword>
<dbReference type="EMBL" id="OBEJ01000001">
    <property type="protein sequence ID" value="SNZ05883.1"/>
    <property type="molecule type" value="Genomic_DNA"/>
</dbReference>
<evidence type="ECO:0000313" key="2">
    <source>
        <dbReference type="EMBL" id="SNZ05883.1"/>
    </source>
</evidence>
<organism evidence="2 3">
    <name type="scientific">Natronoarchaeum philippinense</name>
    <dbReference type="NCBI Taxonomy" id="558529"/>
    <lineage>
        <taxon>Archaea</taxon>
        <taxon>Methanobacteriati</taxon>
        <taxon>Methanobacteriota</taxon>
        <taxon>Stenosarchaea group</taxon>
        <taxon>Halobacteria</taxon>
        <taxon>Halobacteriales</taxon>
        <taxon>Natronoarchaeaceae</taxon>
    </lineage>
</organism>
<gene>
    <name evidence="2" type="ORF">SAMN06269185_0973</name>
</gene>
<keyword evidence="3" id="KW-1185">Reference proteome</keyword>
<feature type="transmembrane region" description="Helical" evidence="1">
    <location>
        <begin position="14"/>
        <end position="32"/>
    </location>
</feature>
<proteinExistence type="predicted"/>
<dbReference type="AlphaFoldDB" id="A0A285NAF1"/>
<dbReference type="Proteomes" id="UP000219453">
    <property type="component" value="Unassembled WGS sequence"/>
</dbReference>
<sequence length="33" mass="3428">MMRRTTAADGARPVSARFVAAILVTLGVIVGAR</sequence>
<reference evidence="2 3" key="1">
    <citation type="submission" date="2017-09" db="EMBL/GenBank/DDBJ databases">
        <authorList>
            <person name="Ehlers B."/>
            <person name="Leendertz F.H."/>
        </authorList>
    </citation>
    <scope>NUCLEOTIDE SEQUENCE [LARGE SCALE GENOMIC DNA]</scope>
    <source>
        <strain evidence="2 3">DSM 27208</strain>
    </source>
</reference>
<keyword evidence="1" id="KW-0812">Transmembrane</keyword>
<name>A0A285NAF1_NATPI</name>
<evidence type="ECO:0000256" key="1">
    <source>
        <dbReference type="SAM" id="Phobius"/>
    </source>
</evidence>
<evidence type="ECO:0000313" key="3">
    <source>
        <dbReference type="Proteomes" id="UP000219453"/>
    </source>
</evidence>